<feature type="domain" description="Glutamine amidotransferase type-2" evidence="11">
    <location>
        <begin position="2"/>
        <end position="213"/>
    </location>
</feature>
<dbReference type="Gene3D" id="3.60.20.10">
    <property type="entry name" value="Glutamine Phosphoribosylpyrophosphate, subunit 1, domain 1"/>
    <property type="match status" value="1"/>
</dbReference>
<comment type="similarity">
    <text evidence="2">Belongs to the asparagine synthetase family.</text>
</comment>
<dbReference type="Proteomes" id="UP000252085">
    <property type="component" value="Unassembled WGS sequence"/>
</dbReference>
<accession>A0A367RHH8</accession>
<dbReference type="CDD" id="cd00712">
    <property type="entry name" value="AsnB"/>
    <property type="match status" value="1"/>
</dbReference>
<keyword evidence="4 10" id="KW-0547">Nucleotide-binding</keyword>
<keyword evidence="7 9" id="KW-0315">Glutamine amidotransferase</keyword>
<dbReference type="SUPFAM" id="SSF52402">
    <property type="entry name" value="Adenine nucleotide alpha hydrolases-like"/>
    <property type="match status" value="1"/>
</dbReference>
<dbReference type="InterPro" id="IPR017932">
    <property type="entry name" value="GATase_2_dom"/>
</dbReference>
<evidence type="ECO:0000313" key="12">
    <source>
        <dbReference type="EMBL" id="RCJ35190.1"/>
    </source>
</evidence>
<proteinExistence type="inferred from homology"/>
<evidence type="ECO:0000256" key="2">
    <source>
        <dbReference type="ARBA" id="ARBA00005752"/>
    </source>
</evidence>
<comment type="pathway">
    <text evidence="1">Amino-acid biosynthesis; L-asparagine biosynthesis; L-asparagine from L-aspartate (L-Gln route): step 1/1.</text>
</comment>
<keyword evidence="5 10" id="KW-0067">ATP-binding</keyword>
<dbReference type="InterPro" id="IPR029055">
    <property type="entry name" value="Ntn_hydrolases_N"/>
</dbReference>
<dbReference type="InterPro" id="IPR051786">
    <property type="entry name" value="ASN_synthetase/amidase"/>
</dbReference>
<reference evidence="12 13" key="1">
    <citation type="submission" date="2016-04" db="EMBL/GenBank/DDBJ databases">
        <authorList>
            <person name="Evans L.H."/>
            <person name="Alamgir A."/>
            <person name="Owens N."/>
            <person name="Weber N.D."/>
            <person name="Virtaneva K."/>
            <person name="Barbian K."/>
            <person name="Babar A."/>
            <person name="Rosenke K."/>
        </authorList>
    </citation>
    <scope>NUCLEOTIDE SEQUENCE [LARGE SCALE GENOMIC DNA]</scope>
    <source>
        <strain evidence="12">NIES-2108</strain>
    </source>
</reference>
<dbReference type="PANTHER" id="PTHR43284">
    <property type="entry name" value="ASPARAGINE SYNTHETASE (GLUTAMINE-HYDROLYZING)"/>
    <property type="match status" value="1"/>
</dbReference>
<evidence type="ECO:0000256" key="1">
    <source>
        <dbReference type="ARBA" id="ARBA00005187"/>
    </source>
</evidence>
<protein>
    <recommendedName>
        <fullName evidence="3">asparagine synthase (glutamine-hydrolyzing)</fullName>
        <ecNumber evidence="3">6.3.5.4</ecNumber>
    </recommendedName>
</protein>
<gene>
    <name evidence="12" type="ORF">A6769_19065</name>
</gene>
<dbReference type="EC" id="6.3.5.4" evidence="3"/>
<evidence type="ECO:0000256" key="9">
    <source>
        <dbReference type="PIRSR" id="PIRSR001589-1"/>
    </source>
</evidence>
<dbReference type="PANTHER" id="PTHR43284:SF1">
    <property type="entry name" value="ASPARAGINE SYNTHETASE"/>
    <property type="match status" value="1"/>
</dbReference>
<organism evidence="12 13">
    <name type="scientific">Nostoc punctiforme NIES-2108</name>
    <dbReference type="NCBI Taxonomy" id="1356359"/>
    <lineage>
        <taxon>Bacteria</taxon>
        <taxon>Bacillati</taxon>
        <taxon>Cyanobacteriota</taxon>
        <taxon>Cyanophyceae</taxon>
        <taxon>Nostocales</taxon>
        <taxon>Nostocaceae</taxon>
        <taxon>Nostoc</taxon>
    </lineage>
</organism>
<evidence type="ECO:0000259" key="11">
    <source>
        <dbReference type="PROSITE" id="PS51278"/>
    </source>
</evidence>
<dbReference type="Pfam" id="PF13537">
    <property type="entry name" value="GATase_7"/>
    <property type="match status" value="1"/>
</dbReference>
<feature type="active site" description="For GATase activity" evidence="9">
    <location>
        <position position="2"/>
    </location>
</feature>
<dbReference type="InterPro" id="IPR014729">
    <property type="entry name" value="Rossmann-like_a/b/a_fold"/>
</dbReference>
<sequence>MCGICGYIGREDFNLSNVLAALHHRGPDSQGTWQRTVGANHIHLLHTRLAIIDLSPAGHQPMVDAKTGNVIIFNGEIYNFSELRQELKAQGVEFTSHSDTEVLLLGYRVWGEQIVERLDGMFAFLLFDSIQQRLLVARDHIGIKPLYYAQTRGGGIALASEVRALMRCGLVAKDWDKQSIDEYLIYGSVQEPRTIRQAIKAFPPAHYAYIDLRTDLATISTPIRYWNLAQHARNHTREPTSHTSHTEVLLHTLKEQIIADVPVGLFLSAGIDSTALASMLAPVMQGRLSTFTFDLQDSTKDESNLAAMTAQKLQLKHHVAYLSQETLNTWLVDSFIAMDQPSSDGTNIYLISRASLQHDITVVLSGCGADELHGGYPHFASIAKLYQLGKCLGDMKSLLLPWIENIKGWRKHSIYKERLNLLFQQIDSPSRMLIETRRFFTPNQISAFLPVASDFYNPVANRDDETDSKPNLDVETLISLGEIQGYLRNTLLRDSDWATMANQQELRVPYLGRRYMEKVIQIPWRDKRTTKKKKKPLLSSQIPPSLQHALHHQKTGFDLDYAMYLSGPLRDYLHAAFTHLNQAHGFHLNADQVEHDLKIGDPAKQVRRYWALTSLGFYLQKHS</sequence>
<dbReference type="AlphaFoldDB" id="A0A367RHH8"/>
<dbReference type="InterPro" id="IPR033738">
    <property type="entry name" value="AsnB_N"/>
</dbReference>
<evidence type="ECO:0000256" key="6">
    <source>
        <dbReference type="ARBA" id="ARBA00022888"/>
    </source>
</evidence>
<dbReference type="GO" id="GO:0005524">
    <property type="term" value="F:ATP binding"/>
    <property type="evidence" value="ECO:0007669"/>
    <property type="project" value="UniProtKB-KW"/>
</dbReference>
<dbReference type="PIRSF" id="PIRSF001589">
    <property type="entry name" value="Asn_synthetase_glu-h"/>
    <property type="match status" value="1"/>
</dbReference>
<evidence type="ECO:0000256" key="5">
    <source>
        <dbReference type="ARBA" id="ARBA00022840"/>
    </source>
</evidence>
<evidence type="ECO:0000256" key="8">
    <source>
        <dbReference type="ARBA" id="ARBA00048741"/>
    </source>
</evidence>
<dbReference type="NCBIfam" id="TIGR01536">
    <property type="entry name" value="asn_synth_AEB"/>
    <property type="match status" value="1"/>
</dbReference>
<keyword evidence="6 9" id="KW-0061">Asparagine biosynthesis</keyword>
<keyword evidence="9" id="KW-0028">Amino-acid biosynthesis</keyword>
<feature type="binding site" evidence="10">
    <location>
        <begin position="365"/>
        <end position="366"/>
    </location>
    <ligand>
        <name>ATP</name>
        <dbReference type="ChEBI" id="CHEBI:30616"/>
    </ligand>
</feature>
<dbReference type="PROSITE" id="PS51278">
    <property type="entry name" value="GATASE_TYPE_2"/>
    <property type="match status" value="1"/>
</dbReference>
<evidence type="ECO:0000256" key="4">
    <source>
        <dbReference type="ARBA" id="ARBA00022741"/>
    </source>
</evidence>
<dbReference type="InterPro" id="IPR001962">
    <property type="entry name" value="Asn_synthase"/>
</dbReference>
<dbReference type="GO" id="GO:0006529">
    <property type="term" value="P:asparagine biosynthetic process"/>
    <property type="evidence" value="ECO:0007669"/>
    <property type="project" value="UniProtKB-KW"/>
</dbReference>
<dbReference type="GO" id="GO:0004066">
    <property type="term" value="F:asparagine synthase (glutamine-hydrolyzing) activity"/>
    <property type="evidence" value="ECO:0007669"/>
    <property type="project" value="UniProtKB-EC"/>
</dbReference>
<evidence type="ECO:0000313" key="13">
    <source>
        <dbReference type="Proteomes" id="UP000252085"/>
    </source>
</evidence>
<dbReference type="InterPro" id="IPR006426">
    <property type="entry name" value="Asn_synth_AEB"/>
</dbReference>
<dbReference type="SUPFAM" id="SSF56235">
    <property type="entry name" value="N-terminal nucleophile aminohydrolases (Ntn hydrolases)"/>
    <property type="match status" value="1"/>
</dbReference>
<comment type="catalytic activity">
    <reaction evidence="8">
        <text>L-aspartate + L-glutamine + ATP + H2O = L-asparagine + L-glutamate + AMP + diphosphate + H(+)</text>
        <dbReference type="Rhea" id="RHEA:12228"/>
        <dbReference type="ChEBI" id="CHEBI:15377"/>
        <dbReference type="ChEBI" id="CHEBI:15378"/>
        <dbReference type="ChEBI" id="CHEBI:29985"/>
        <dbReference type="ChEBI" id="CHEBI:29991"/>
        <dbReference type="ChEBI" id="CHEBI:30616"/>
        <dbReference type="ChEBI" id="CHEBI:33019"/>
        <dbReference type="ChEBI" id="CHEBI:58048"/>
        <dbReference type="ChEBI" id="CHEBI:58359"/>
        <dbReference type="ChEBI" id="CHEBI:456215"/>
        <dbReference type="EC" id="6.3.5.4"/>
    </reaction>
</comment>
<name>A0A367RHH8_NOSPU</name>
<dbReference type="EMBL" id="LXQE01000152">
    <property type="protein sequence ID" value="RCJ35190.1"/>
    <property type="molecule type" value="Genomic_DNA"/>
</dbReference>
<dbReference type="Pfam" id="PF00733">
    <property type="entry name" value="Asn_synthase"/>
    <property type="match status" value="1"/>
</dbReference>
<comment type="caution">
    <text evidence="12">The sequence shown here is derived from an EMBL/GenBank/DDBJ whole genome shotgun (WGS) entry which is preliminary data.</text>
</comment>
<dbReference type="CDD" id="cd01991">
    <property type="entry name" value="Asn_synthase_B_C"/>
    <property type="match status" value="1"/>
</dbReference>
<feature type="binding site" evidence="10">
    <location>
        <position position="99"/>
    </location>
    <ligand>
        <name>L-glutamine</name>
        <dbReference type="ChEBI" id="CHEBI:58359"/>
    </ligand>
</feature>
<evidence type="ECO:0000256" key="7">
    <source>
        <dbReference type="ARBA" id="ARBA00022962"/>
    </source>
</evidence>
<evidence type="ECO:0000256" key="3">
    <source>
        <dbReference type="ARBA" id="ARBA00012737"/>
    </source>
</evidence>
<evidence type="ECO:0000256" key="10">
    <source>
        <dbReference type="PIRSR" id="PIRSR001589-2"/>
    </source>
</evidence>
<dbReference type="Gene3D" id="3.40.50.620">
    <property type="entry name" value="HUPs"/>
    <property type="match status" value="1"/>
</dbReference>